<evidence type="ECO:0000256" key="6">
    <source>
        <dbReference type="ARBA" id="ARBA00023033"/>
    </source>
</evidence>
<dbReference type="CDD" id="cd00302">
    <property type="entry name" value="cytochrome_P450"/>
    <property type="match status" value="1"/>
</dbReference>
<dbReference type="GO" id="GO:0005506">
    <property type="term" value="F:iron ion binding"/>
    <property type="evidence" value="ECO:0007669"/>
    <property type="project" value="InterPro"/>
</dbReference>
<reference evidence="9" key="1">
    <citation type="journal article" date="2020" name="Phytopathology">
        <title>Genome Sequence Resources of Colletotrichum truncatum, C. plurivorum, C. musicola, and C. sojae: Four Species Pathogenic to Soybean (Glycine max).</title>
        <authorList>
            <person name="Rogerio F."/>
            <person name="Boufleur T.R."/>
            <person name="Ciampi-Guillardi M."/>
            <person name="Sukno S.A."/>
            <person name="Thon M.R."/>
            <person name="Massola Junior N.S."/>
            <person name="Baroncelli R."/>
        </authorList>
    </citation>
    <scope>NUCLEOTIDE SEQUENCE</scope>
    <source>
        <strain evidence="9">LFN00145</strain>
    </source>
</reference>
<comment type="similarity">
    <text evidence="2">Belongs to the cytochrome P450 family.</text>
</comment>
<evidence type="ECO:0000256" key="4">
    <source>
        <dbReference type="ARBA" id="ARBA00022723"/>
    </source>
</evidence>
<name>A0A8H6NLF3_9PEZI</name>
<feature type="binding site" description="axial binding residue" evidence="7">
    <location>
        <position position="457"/>
    </location>
    <ligand>
        <name>heme</name>
        <dbReference type="ChEBI" id="CHEBI:30413"/>
    </ligand>
    <ligandPart>
        <name>Fe</name>
        <dbReference type="ChEBI" id="CHEBI:18248"/>
    </ligandPart>
</feature>
<evidence type="ECO:0000256" key="1">
    <source>
        <dbReference type="ARBA" id="ARBA00001971"/>
    </source>
</evidence>
<evidence type="ECO:0000313" key="10">
    <source>
        <dbReference type="Proteomes" id="UP000654918"/>
    </source>
</evidence>
<evidence type="ECO:0000256" key="7">
    <source>
        <dbReference type="PIRSR" id="PIRSR602403-1"/>
    </source>
</evidence>
<dbReference type="InterPro" id="IPR036396">
    <property type="entry name" value="Cyt_P450_sf"/>
</dbReference>
<dbReference type="Proteomes" id="UP000654918">
    <property type="component" value="Unassembled WGS sequence"/>
</dbReference>
<keyword evidence="10" id="KW-1185">Reference proteome</keyword>
<dbReference type="InterPro" id="IPR002403">
    <property type="entry name" value="Cyt_P450_E_grp-IV"/>
</dbReference>
<keyword evidence="8" id="KW-0812">Transmembrane</keyword>
<comment type="caution">
    <text evidence="9">The sequence shown here is derived from an EMBL/GenBank/DDBJ whole genome shotgun (WGS) entry which is preliminary data.</text>
</comment>
<sequence length="521" mass="58488">MMFELPSDFVGDSNIIRLALLVALGLAIIVRSTRGHEWRHPVLRKSRAPPVVSEGYSFLGMLRFFTARDDFCRDAMAATRSGHFSFFCGSHKLIGVSGIDGRRVFYERKELDLEEAYAAFFTSMPGVCGPQELVGDTGLCFSKWSAKVLVQMMRDRALADMLPTLCIDAQGSIGALLATCHDAEYWSVMDPFDDLYRIFHLLTMRAFGPSEVTQSPVLLDKTLSLFTQIEAANPPSRIIFPWLPTIERIKLRSNSQRLYALFSDAIKSRNTDGQRCRDVVQDLLETTGDERAVVSFILVTIFGGLFNGGLHAVYVLVYLACHPKWYEVVRSEVDAVVSSHRASVSQSRSEILAGLKLGEWETLFPMLNLCLRECIRLHLVGTGFRKNVSDRDVQLGTSGEVIPPGAFAVYLVGEAHMDPDVYSEPERWDPGRYLPGRAEDTKQPLSWLGWGHGRHPCLGMRFAKLETAIVGAMFIAMFDYHLVDLDGRGMDTVPAVNRNHHAVSKPDFPIRMRYRTRHSES</sequence>
<gene>
    <name evidence="9" type="ORF">CPLU01_03555</name>
</gene>
<accession>A0A8H6NLF3</accession>
<dbReference type="PANTHER" id="PTHR24304">
    <property type="entry name" value="CYTOCHROME P450 FAMILY 7"/>
    <property type="match status" value="1"/>
</dbReference>
<organism evidence="9 10">
    <name type="scientific">Colletotrichum plurivorum</name>
    <dbReference type="NCBI Taxonomy" id="2175906"/>
    <lineage>
        <taxon>Eukaryota</taxon>
        <taxon>Fungi</taxon>
        <taxon>Dikarya</taxon>
        <taxon>Ascomycota</taxon>
        <taxon>Pezizomycotina</taxon>
        <taxon>Sordariomycetes</taxon>
        <taxon>Hypocreomycetidae</taxon>
        <taxon>Glomerellales</taxon>
        <taxon>Glomerellaceae</taxon>
        <taxon>Colletotrichum</taxon>
        <taxon>Colletotrichum orchidearum species complex</taxon>
    </lineage>
</organism>
<dbReference type="GO" id="GO:0004497">
    <property type="term" value="F:monooxygenase activity"/>
    <property type="evidence" value="ECO:0007669"/>
    <property type="project" value="UniProtKB-KW"/>
</dbReference>
<dbReference type="EMBL" id="WIGO01000030">
    <property type="protein sequence ID" value="KAF6836761.1"/>
    <property type="molecule type" value="Genomic_DNA"/>
</dbReference>
<feature type="transmembrane region" description="Helical" evidence="8">
    <location>
        <begin position="293"/>
        <end position="321"/>
    </location>
</feature>
<keyword evidence="6" id="KW-0503">Monooxygenase</keyword>
<keyword evidence="5 7" id="KW-0408">Iron</keyword>
<dbReference type="PRINTS" id="PR00465">
    <property type="entry name" value="EP450IV"/>
</dbReference>
<dbReference type="Gene3D" id="1.10.630.10">
    <property type="entry name" value="Cytochrome P450"/>
    <property type="match status" value="1"/>
</dbReference>
<keyword evidence="8" id="KW-1133">Transmembrane helix</keyword>
<proteinExistence type="inferred from homology"/>
<evidence type="ECO:0000256" key="5">
    <source>
        <dbReference type="ARBA" id="ARBA00023004"/>
    </source>
</evidence>
<dbReference type="PANTHER" id="PTHR24304:SF2">
    <property type="entry name" value="24-HYDROXYCHOLESTEROL 7-ALPHA-HYDROXYLASE"/>
    <property type="match status" value="1"/>
</dbReference>
<keyword evidence="4 7" id="KW-0479">Metal-binding</keyword>
<dbReference type="Pfam" id="PF00067">
    <property type="entry name" value="p450"/>
    <property type="match status" value="1"/>
</dbReference>
<keyword evidence="6" id="KW-0560">Oxidoreductase</keyword>
<keyword evidence="8" id="KW-0472">Membrane</keyword>
<dbReference type="SUPFAM" id="SSF48264">
    <property type="entry name" value="Cytochrome P450"/>
    <property type="match status" value="1"/>
</dbReference>
<dbReference type="GO" id="GO:0020037">
    <property type="term" value="F:heme binding"/>
    <property type="evidence" value="ECO:0007669"/>
    <property type="project" value="InterPro"/>
</dbReference>
<evidence type="ECO:0000256" key="2">
    <source>
        <dbReference type="ARBA" id="ARBA00010617"/>
    </source>
</evidence>
<evidence type="ECO:0000256" key="3">
    <source>
        <dbReference type="ARBA" id="ARBA00022617"/>
    </source>
</evidence>
<evidence type="ECO:0000256" key="8">
    <source>
        <dbReference type="SAM" id="Phobius"/>
    </source>
</evidence>
<dbReference type="InterPro" id="IPR001128">
    <property type="entry name" value="Cyt_P450"/>
</dbReference>
<evidence type="ECO:0000313" key="9">
    <source>
        <dbReference type="EMBL" id="KAF6836761.1"/>
    </source>
</evidence>
<protein>
    <submittedName>
        <fullName evidence="9">Cytochrome p450</fullName>
    </submittedName>
</protein>
<keyword evidence="3 7" id="KW-0349">Heme</keyword>
<dbReference type="AlphaFoldDB" id="A0A8H6NLF3"/>
<dbReference type="GO" id="GO:0016705">
    <property type="term" value="F:oxidoreductase activity, acting on paired donors, with incorporation or reduction of molecular oxygen"/>
    <property type="evidence" value="ECO:0007669"/>
    <property type="project" value="InterPro"/>
</dbReference>
<comment type="cofactor">
    <cofactor evidence="1 7">
        <name>heme</name>
        <dbReference type="ChEBI" id="CHEBI:30413"/>
    </cofactor>
</comment>
<dbReference type="InterPro" id="IPR050529">
    <property type="entry name" value="CYP450_sterol_14alpha_dmase"/>
</dbReference>